<accession>A0AAJ0B659</accession>
<name>A0AAJ0B659_9PEZI</name>
<sequence>MQLIKSTGLLAWGLLLGLGSAAPAPADPVLTLLPTALPTSLPPILTKPGSGGSGGIPATCTSVVKGTTVGPKCHTHTTTLTSQGCRAPTGIACPMYIKVTTISVPCNTECCTAKPTKTVRKSCPTGCVIPTETVTVTTGCPVLTPFPVPTVPILTVPPVTWG</sequence>
<evidence type="ECO:0000313" key="2">
    <source>
        <dbReference type="EMBL" id="KAK1752252.1"/>
    </source>
</evidence>
<feature type="signal peptide" evidence="1">
    <location>
        <begin position="1"/>
        <end position="21"/>
    </location>
</feature>
<proteinExistence type="predicted"/>
<dbReference type="AlphaFoldDB" id="A0AAJ0B659"/>
<dbReference type="Proteomes" id="UP001239445">
    <property type="component" value="Unassembled WGS sequence"/>
</dbReference>
<dbReference type="EMBL" id="MU839840">
    <property type="protein sequence ID" value="KAK1752252.1"/>
    <property type="molecule type" value="Genomic_DNA"/>
</dbReference>
<keyword evidence="3" id="KW-1185">Reference proteome</keyword>
<protein>
    <submittedName>
        <fullName evidence="2">Uncharacterized protein</fullName>
    </submittedName>
</protein>
<comment type="caution">
    <text evidence="2">The sequence shown here is derived from an EMBL/GenBank/DDBJ whole genome shotgun (WGS) entry which is preliminary data.</text>
</comment>
<evidence type="ECO:0000256" key="1">
    <source>
        <dbReference type="SAM" id="SignalP"/>
    </source>
</evidence>
<reference evidence="2" key="1">
    <citation type="submission" date="2023-06" db="EMBL/GenBank/DDBJ databases">
        <title>Genome-scale phylogeny and comparative genomics of the fungal order Sordariales.</title>
        <authorList>
            <consortium name="Lawrence Berkeley National Laboratory"/>
            <person name="Hensen N."/>
            <person name="Bonometti L."/>
            <person name="Westerberg I."/>
            <person name="Brannstrom I.O."/>
            <person name="Guillou S."/>
            <person name="Cros-Aarteil S."/>
            <person name="Calhoun S."/>
            <person name="Haridas S."/>
            <person name="Kuo A."/>
            <person name="Mondo S."/>
            <person name="Pangilinan J."/>
            <person name="Riley R."/>
            <person name="Labutti K."/>
            <person name="Andreopoulos B."/>
            <person name="Lipzen A."/>
            <person name="Chen C."/>
            <person name="Yanf M."/>
            <person name="Daum C."/>
            <person name="Ng V."/>
            <person name="Clum A."/>
            <person name="Steindorff A."/>
            <person name="Ohm R."/>
            <person name="Martin F."/>
            <person name="Silar P."/>
            <person name="Natvig D."/>
            <person name="Lalanne C."/>
            <person name="Gautier V."/>
            <person name="Ament-Velasquez S.L."/>
            <person name="Kruys A."/>
            <person name="Hutchinson M.I."/>
            <person name="Powell A.J."/>
            <person name="Barry K."/>
            <person name="Miller A.N."/>
            <person name="Grigoriev I.V."/>
            <person name="Debuchy R."/>
            <person name="Gladieux P."/>
            <person name="Thoren M.H."/>
            <person name="Johannesson H."/>
        </authorList>
    </citation>
    <scope>NUCLEOTIDE SEQUENCE</scope>
    <source>
        <strain evidence="2">PSN4</strain>
    </source>
</reference>
<keyword evidence="1" id="KW-0732">Signal</keyword>
<organism evidence="2 3">
    <name type="scientific">Echria macrotheca</name>
    <dbReference type="NCBI Taxonomy" id="438768"/>
    <lineage>
        <taxon>Eukaryota</taxon>
        <taxon>Fungi</taxon>
        <taxon>Dikarya</taxon>
        <taxon>Ascomycota</taxon>
        <taxon>Pezizomycotina</taxon>
        <taxon>Sordariomycetes</taxon>
        <taxon>Sordariomycetidae</taxon>
        <taxon>Sordariales</taxon>
        <taxon>Schizotheciaceae</taxon>
        <taxon>Echria</taxon>
    </lineage>
</organism>
<feature type="chain" id="PRO_5042551736" evidence="1">
    <location>
        <begin position="22"/>
        <end position="162"/>
    </location>
</feature>
<evidence type="ECO:0000313" key="3">
    <source>
        <dbReference type="Proteomes" id="UP001239445"/>
    </source>
</evidence>
<gene>
    <name evidence="2" type="ORF">QBC47DRAFT_405455</name>
</gene>